<feature type="non-terminal residue" evidence="1">
    <location>
        <position position="1"/>
    </location>
</feature>
<evidence type="ECO:0000313" key="1">
    <source>
        <dbReference type="EMBL" id="CAG8840580.1"/>
    </source>
</evidence>
<organism evidence="1 2">
    <name type="scientific">Racocetra persica</name>
    <dbReference type="NCBI Taxonomy" id="160502"/>
    <lineage>
        <taxon>Eukaryota</taxon>
        <taxon>Fungi</taxon>
        <taxon>Fungi incertae sedis</taxon>
        <taxon>Mucoromycota</taxon>
        <taxon>Glomeromycotina</taxon>
        <taxon>Glomeromycetes</taxon>
        <taxon>Diversisporales</taxon>
        <taxon>Gigasporaceae</taxon>
        <taxon>Racocetra</taxon>
    </lineage>
</organism>
<dbReference type="EMBL" id="CAJVQC010127159">
    <property type="protein sequence ID" value="CAG8840580.1"/>
    <property type="molecule type" value="Genomic_DNA"/>
</dbReference>
<feature type="non-terminal residue" evidence="1">
    <location>
        <position position="46"/>
    </location>
</feature>
<proteinExistence type="predicted"/>
<keyword evidence="2" id="KW-1185">Reference proteome</keyword>
<reference evidence="1" key="1">
    <citation type="submission" date="2021-06" db="EMBL/GenBank/DDBJ databases">
        <authorList>
            <person name="Kallberg Y."/>
            <person name="Tangrot J."/>
            <person name="Rosling A."/>
        </authorList>
    </citation>
    <scope>NUCLEOTIDE SEQUENCE</scope>
    <source>
        <strain evidence="1">MA461A</strain>
    </source>
</reference>
<evidence type="ECO:0000313" key="2">
    <source>
        <dbReference type="Proteomes" id="UP000789920"/>
    </source>
</evidence>
<accession>A0ACA9SJX4</accession>
<sequence>WIKKNKERLTVALCANADRTDKLKPLVIEKYKNLQYFKNINRKSLE</sequence>
<protein>
    <submittedName>
        <fullName evidence="1">12695_t:CDS:1</fullName>
    </submittedName>
</protein>
<name>A0ACA9SJX4_9GLOM</name>
<comment type="caution">
    <text evidence="1">The sequence shown here is derived from an EMBL/GenBank/DDBJ whole genome shotgun (WGS) entry which is preliminary data.</text>
</comment>
<gene>
    <name evidence="1" type="ORF">RPERSI_LOCUS31488</name>
</gene>
<dbReference type="Proteomes" id="UP000789920">
    <property type="component" value="Unassembled WGS sequence"/>
</dbReference>